<dbReference type="Gene3D" id="3.90.50.10">
    <property type="entry name" value="Photosynthetic Reaction Center, subunit H, domain 2"/>
    <property type="match status" value="1"/>
</dbReference>
<dbReference type="Gene3D" id="4.10.540.10">
    <property type="entry name" value="Photosynthetic reaction centre, H subunit, N-terminal domain"/>
    <property type="match status" value="1"/>
</dbReference>
<dbReference type="EMBL" id="FNBW01000002">
    <property type="protein sequence ID" value="SDF26519.1"/>
    <property type="molecule type" value="Genomic_DNA"/>
</dbReference>
<organism evidence="4 5">
    <name type="scientific">Thalassobaculum litoreum DSM 18839</name>
    <dbReference type="NCBI Taxonomy" id="1123362"/>
    <lineage>
        <taxon>Bacteria</taxon>
        <taxon>Pseudomonadati</taxon>
        <taxon>Pseudomonadota</taxon>
        <taxon>Alphaproteobacteria</taxon>
        <taxon>Rhodospirillales</taxon>
        <taxon>Thalassobaculaceae</taxon>
        <taxon>Thalassobaculum</taxon>
    </lineage>
</organism>
<dbReference type="InterPro" id="IPR037097">
    <property type="entry name" value="Photo_RC_H_N_sf"/>
</dbReference>
<gene>
    <name evidence="4" type="ORF">SAMN05660686_00806</name>
</gene>
<evidence type="ECO:0000256" key="1">
    <source>
        <dbReference type="SAM" id="Phobius"/>
    </source>
</evidence>
<dbReference type="GO" id="GO:0030077">
    <property type="term" value="C:plasma membrane light-harvesting complex"/>
    <property type="evidence" value="ECO:0007669"/>
    <property type="project" value="InterPro"/>
</dbReference>
<evidence type="ECO:0000259" key="2">
    <source>
        <dbReference type="Pfam" id="PF03967"/>
    </source>
</evidence>
<reference evidence="4 5" key="1">
    <citation type="submission" date="2016-10" db="EMBL/GenBank/DDBJ databases">
        <authorList>
            <person name="Varghese N."/>
            <person name="Submissions S."/>
        </authorList>
    </citation>
    <scope>NUCLEOTIDE SEQUENCE [LARGE SCALE GENOMIC DNA]</scope>
    <source>
        <strain evidence="4 5">DSM 18839</strain>
    </source>
</reference>
<evidence type="ECO:0000259" key="3">
    <source>
        <dbReference type="Pfam" id="PF05239"/>
    </source>
</evidence>
<dbReference type="InterPro" id="IPR015810">
    <property type="entry name" value="Photo_RC_H_N"/>
</dbReference>
<protein>
    <submittedName>
        <fullName evidence="4">Photosynthetic reaction center H subunit</fullName>
    </submittedName>
</protein>
<dbReference type="SUPFAM" id="SSF50346">
    <property type="entry name" value="PRC-barrel domain"/>
    <property type="match status" value="1"/>
</dbReference>
<dbReference type="SUPFAM" id="SSF81490">
    <property type="entry name" value="Photosystem II reaction centre subunit H, transmembrane region"/>
    <property type="match status" value="1"/>
</dbReference>
<keyword evidence="1" id="KW-0472">Membrane</keyword>
<accession>A0A8G2BEX1</accession>
<comment type="caution">
    <text evidence="4">The sequence shown here is derived from an EMBL/GenBank/DDBJ whole genome shotgun (WGS) entry which is preliminary data.</text>
</comment>
<feature type="domain" description="Photosynthetic reaction centre H subunit N-terminal" evidence="2">
    <location>
        <begin position="5"/>
        <end position="134"/>
    </location>
</feature>
<keyword evidence="1" id="KW-0812">Transmembrane</keyword>
<dbReference type="RefSeq" id="WP_028793881.1">
    <property type="nucleotide sequence ID" value="NZ_FNBW01000002.1"/>
</dbReference>
<dbReference type="Pfam" id="PF03967">
    <property type="entry name" value="PRCH"/>
    <property type="match status" value="1"/>
</dbReference>
<dbReference type="AlphaFoldDB" id="A0A8G2BEX1"/>
<feature type="transmembrane region" description="Helical" evidence="1">
    <location>
        <begin position="12"/>
        <end position="31"/>
    </location>
</feature>
<dbReference type="Proteomes" id="UP000198615">
    <property type="component" value="Unassembled WGS sequence"/>
</dbReference>
<keyword evidence="1" id="KW-1133">Transmembrane helix</keyword>
<dbReference type="InterPro" id="IPR005652">
    <property type="entry name" value="Photo_RC_H"/>
</dbReference>
<evidence type="ECO:0000313" key="4">
    <source>
        <dbReference type="EMBL" id="SDF26519.1"/>
    </source>
</evidence>
<name>A0A8G2BEX1_9PROT</name>
<feature type="domain" description="PRC-barrel" evidence="3">
    <location>
        <begin position="145"/>
        <end position="210"/>
    </location>
</feature>
<sequence>MEIGSVIGNIDVAQVVLYAFWIFFAGLIYYLRREDRREGYPLEDAVTGKMWPVGALTMAPVKRFALPEGGYAEAPNYLREARTLNAEPVARFPGAPLRPVGDAMLAGVGPGAWAERKNIPDLTADGAPRIVPMRSVDDFGVVEGDPDPRGMPVVAGDGKVAGTVTELWVDTAEVLIRFLEVRLGTGEEATQVLLPAGFAEVGRGRVSVPSILSTQFAAVPGIAGPDRITRLEEERIMAYFGAGLLYADWRRQEPLL</sequence>
<dbReference type="InterPro" id="IPR014747">
    <property type="entry name" value="Bac_photo_RC_H_C"/>
</dbReference>
<evidence type="ECO:0000313" key="5">
    <source>
        <dbReference type="Proteomes" id="UP000198615"/>
    </source>
</evidence>
<dbReference type="Pfam" id="PF05239">
    <property type="entry name" value="PRC"/>
    <property type="match status" value="1"/>
</dbReference>
<keyword evidence="5" id="KW-1185">Reference proteome</keyword>
<dbReference type="OrthoDB" id="8557487at2"/>
<dbReference type="InterPro" id="IPR027275">
    <property type="entry name" value="PRC-brl_dom"/>
</dbReference>
<dbReference type="InterPro" id="IPR011033">
    <property type="entry name" value="PRC_barrel-like_sf"/>
</dbReference>
<proteinExistence type="predicted"/>
<dbReference type="GO" id="GO:0019684">
    <property type="term" value="P:photosynthesis, light reaction"/>
    <property type="evidence" value="ECO:0007669"/>
    <property type="project" value="InterPro"/>
</dbReference>
<dbReference type="NCBIfam" id="TIGR01150">
    <property type="entry name" value="puhA"/>
    <property type="match status" value="1"/>
</dbReference>